<evidence type="ECO:0000313" key="2">
    <source>
        <dbReference type="EMBL" id="AZR72392.1"/>
    </source>
</evidence>
<keyword evidence="3" id="KW-1185">Reference proteome</keyword>
<protein>
    <recommendedName>
        <fullName evidence="1">Ribosomal protein eL8/eL30/eS12/Gadd45 domain-containing protein</fullName>
    </recommendedName>
</protein>
<dbReference type="Pfam" id="PF01248">
    <property type="entry name" value="Ribosomal_L7Ae"/>
    <property type="match status" value="1"/>
</dbReference>
<dbReference type="EMBL" id="CP016379">
    <property type="protein sequence ID" value="AZR72392.1"/>
    <property type="molecule type" value="Genomic_DNA"/>
</dbReference>
<name>A0A3S9SVU6_9FIRM</name>
<dbReference type="Gene3D" id="3.30.1330.30">
    <property type="match status" value="1"/>
</dbReference>
<dbReference type="SUPFAM" id="SSF55315">
    <property type="entry name" value="L30e-like"/>
    <property type="match status" value="1"/>
</dbReference>
<dbReference type="KEGG" id="aft:BBF96_02680"/>
<dbReference type="OrthoDB" id="9794863at2"/>
<feature type="domain" description="Ribosomal protein eL8/eL30/eS12/Gadd45" evidence="1">
    <location>
        <begin position="9"/>
        <end position="92"/>
    </location>
</feature>
<proteinExistence type="predicted"/>
<accession>A0A3S9SVU6</accession>
<dbReference type="InterPro" id="IPR029064">
    <property type="entry name" value="Ribosomal_eL30-like_sf"/>
</dbReference>
<dbReference type="InterPro" id="IPR004038">
    <property type="entry name" value="Ribosomal_eL8/eL30/eS12/Gad45"/>
</dbReference>
<reference evidence="2 3" key="1">
    <citation type="submission" date="2016-07" db="EMBL/GenBank/DDBJ databases">
        <title>Genome and transcriptome analysis of iron-reducing fermentative bacteria Anoxybacter fermentans.</title>
        <authorList>
            <person name="Zeng X."/>
            <person name="Shao Z."/>
        </authorList>
    </citation>
    <scope>NUCLEOTIDE SEQUENCE [LARGE SCALE GENOMIC DNA]</scope>
    <source>
        <strain evidence="2 3">DY22613</strain>
    </source>
</reference>
<gene>
    <name evidence="2" type="ORF">BBF96_02680</name>
</gene>
<dbReference type="AlphaFoldDB" id="A0A3S9SVU6"/>
<evidence type="ECO:0000259" key="1">
    <source>
        <dbReference type="Pfam" id="PF01248"/>
    </source>
</evidence>
<sequence length="121" mass="13282">MKNDKRIVGMLGLAQKAGKISSGAFQVEKDIKKGRAYLVIVATDASANTLKDFRDSCKYYKVPFRVWGDKETLGHSIGKPFRAVVAVRDQGFAARLKELLGGEVDDENFVGGVVYGKNSRI</sequence>
<dbReference type="RefSeq" id="WP_127015727.1">
    <property type="nucleotide sequence ID" value="NZ_CP016379.1"/>
</dbReference>
<organism evidence="2 3">
    <name type="scientific">Anoxybacter fermentans</name>
    <dbReference type="NCBI Taxonomy" id="1323375"/>
    <lineage>
        <taxon>Bacteria</taxon>
        <taxon>Bacillati</taxon>
        <taxon>Bacillota</taxon>
        <taxon>Clostridia</taxon>
        <taxon>Halanaerobiales</taxon>
        <taxon>Anoxybacter</taxon>
    </lineage>
</organism>
<dbReference type="Proteomes" id="UP000267250">
    <property type="component" value="Chromosome"/>
</dbReference>
<evidence type="ECO:0000313" key="3">
    <source>
        <dbReference type="Proteomes" id="UP000267250"/>
    </source>
</evidence>